<comment type="subcellular location">
    <subcellularLocation>
        <location evidence="1">Nucleus</location>
    </subcellularLocation>
</comment>
<keyword evidence="2" id="KW-0547">Nucleotide-binding</keyword>
<evidence type="ECO:0000256" key="1">
    <source>
        <dbReference type="ARBA" id="ARBA00004123"/>
    </source>
</evidence>
<dbReference type="GO" id="GO:0000400">
    <property type="term" value="F:four-way junction DNA binding"/>
    <property type="evidence" value="ECO:0007669"/>
    <property type="project" value="TreeGrafter"/>
</dbReference>
<keyword evidence="3" id="KW-0227">DNA damage</keyword>
<evidence type="ECO:0000256" key="4">
    <source>
        <dbReference type="ARBA" id="ARBA00022840"/>
    </source>
</evidence>
<dbReference type="GO" id="GO:0033065">
    <property type="term" value="C:Rad51C-XRCC3 complex"/>
    <property type="evidence" value="ECO:0007669"/>
    <property type="project" value="TreeGrafter"/>
</dbReference>
<keyword evidence="6" id="KW-0539">Nucleus</keyword>
<organism evidence="10 11">
    <name type="scientific">Gryllus longicercus</name>
    <dbReference type="NCBI Taxonomy" id="2509291"/>
    <lineage>
        <taxon>Eukaryota</taxon>
        <taxon>Metazoa</taxon>
        <taxon>Ecdysozoa</taxon>
        <taxon>Arthropoda</taxon>
        <taxon>Hexapoda</taxon>
        <taxon>Insecta</taxon>
        <taxon>Pterygota</taxon>
        <taxon>Neoptera</taxon>
        <taxon>Polyneoptera</taxon>
        <taxon>Orthoptera</taxon>
        <taxon>Ensifera</taxon>
        <taxon>Gryllidea</taxon>
        <taxon>Grylloidea</taxon>
        <taxon>Gryllidae</taxon>
        <taxon>Gryllinae</taxon>
        <taxon>Gryllus</taxon>
    </lineage>
</organism>
<evidence type="ECO:0000313" key="10">
    <source>
        <dbReference type="EMBL" id="KAK7791354.1"/>
    </source>
</evidence>
<dbReference type="Gene3D" id="3.40.50.300">
    <property type="entry name" value="P-loop containing nucleotide triphosphate hydrolases"/>
    <property type="match status" value="1"/>
</dbReference>
<evidence type="ECO:0000313" key="11">
    <source>
        <dbReference type="Proteomes" id="UP001378592"/>
    </source>
</evidence>
<evidence type="ECO:0000256" key="3">
    <source>
        <dbReference type="ARBA" id="ARBA00022763"/>
    </source>
</evidence>
<evidence type="ECO:0000256" key="8">
    <source>
        <dbReference type="SAM" id="Coils"/>
    </source>
</evidence>
<evidence type="ECO:0000256" key="2">
    <source>
        <dbReference type="ARBA" id="ARBA00022741"/>
    </source>
</evidence>
<comment type="caution">
    <text evidence="10">The sequence shown here is derived from an EMBL/GenBank/DDBJ whole genome shotgun (WGS) entry which is preliminary data.</text>
</comment>
<dbReference type="InterPro" id="IPR013632">
    <property type="entry name" value="Rad51_C"/>
</dbReference>
<dbReference type="GO" id="GO:0000707">
    <property type="term" value="P:meiotic DNA recombinase assembly"/>
    <property type="evidence" value="ECO:0007669"/>
    <property type="project" value="TreeGrafter"/>
</dbReference>
<keyword evidence="4" id="KW-0067">ATP-binding</keyword>
<dbReference type="PANTHER" id="PTHR46239:SF1">
    <property type="entry name" value="DNA REPAIR PROTEIN RAD51 HOMOLOG 3"/>
    <property type="match status" value="1"/>
</dbReference>
<keyword evidence="11" id="KW-1185">Reference proteome</keyword>
<dbReference type="GO" id="GO:0005657">
    <property type="term" value="C:replication fork"/>
    <property type="evidence" value="ECO:0007669"/>
    <property type="project" value="TreeGrafter"/>
</dbReference>
<feature type="coiled-coil region" evidence="8">
    <location>
        <begin position="33"/>
        <end position="123"/>
    </location>
</feature>
<evidence type="ECO:0000256" key="7">
    <source>
        <dbReference type="ARBA" id="ARBA00040674"/>
    </source>
</evidence>
<dbReference type="GO" id="GO:0007131">
    <property type="term" value="P:reciprocal meiotic recombination"/>
    <property type="evidence" value="ECO:0007669"/>
    <property type="project" value="TreeGrafter"/>
</dbReference>
<dbReference type="GO" id="GO:0033063">
    <property type="term" value="C:Rad51B-Rad51C-Rad51D-XRCC2 complex"/>
    <property type="evidence" value="ECO:0007669"/>
    <property type="project" value="TreeGrafter"/>
</dbReference>
<sequence>MATNTTPPSANSLYWTKENKEHRSFVGHENDLILGLENQLELKEKELEVLQKSLSEKEEVLKNTLSFLESLTMKLVEYEQALEKTRKEKEMYSDKIETFHKENKDLKMQVQELKVQNNVNNDQIASFKEKLFKEVVSLNPNRSSQITNSSEPNEIFNILVNCIMEKQMEEGNDLEEQLKKEMQKPLTALLESKSNCEEQLNIENQISINVPIKDNVMKQELLSQIQSLQDEKKEYELRLKKVTEQLQFRLSDLDKRAAQQDERAKECEEAQVDLAEMLQFRESKISWDGNKYVKEMELKQISDSRKLPLMQSKYTRHNLPLHNNKKQLIDEIEAKTDLENKLLIMQNELTAAKNSEHELHQEKEKINKENIVLRQWVKDLDTEVENQWFENLSLRSTLKTLFRIFRGVVQEQESPVEKLNSIIRHLRTHGISVPSESTFEKEKLESKIAELEKTVESLHETLRREGYHYSSPHWVRMGDWAISNRKMKQLEKKNPELQEEVEKLKSNKGSPASDQGLLDDTLFGKCLKSPKSPENVLRQWSDEPCTYWKELLATPATKNAFSHLQDECDLGRIETFCRSLDEYMDGGVPLQRITEFSGAPGSGKTQMCLQLCVDVQIPRAFCGLEGQAVFVDSCSAFTVSRLSGV</sequence>
<evidence type="ECO:0000256" key="6">
    <source>
        <dbReference type="ARBA" id="ARBA00023242"/>
    </source>
</evidence>
<feature type="domain" description="RecA family profile 1" evidence="9">
    <location>
        <begin position="569"/>
        <end position="645"/>
    </location>
</feature>
<dbReference type="Proteomes" id="UP001378592">
    <property type="component" value="Unassembled WGS sequence"/>
</dbReference>
<dbReference type="PROSITE" id="PS50162">
    <property type="entry name" value="RECA_2"/>
    <property type="match status" value="1"/>
</dbReference>
<proteinExistence type="predicted"/>
<dbReference type="InterPro" id="IPR052093">
    <property type="entry name" value="HR_Repair_Mediator"/>
</dbReference>
<dbReference type="AlphaFoldDB" id="A0AAN9VA82"/>
<feature type="coiled-coil region" evidence="8">
    <location>
        <begin position="218"/>
        <end position="270"/>
    </location>
</feature>
<accession>A0AAN9VA82</accession>
<dbReference type="Pfam" id="PF08423">
    <property type="entry name" value="Rad51"/>
    <property type="match status" value="1"/>
</dbReference>
<evidence type="ECO:0000259" key="9">
    <source>
        <dbReference type="PROSITE" id="PS50162"/>
    </source>
</evidence>
<dbReference type="PANTHER" id="PTHR46239">
    <property type="entry name" value="DNA REPAIR PROTEIN RAD51 HOMOLOG 3 RAD51C"/>
    <property type="match status" value="1"/>
</dbReference>
<name>A0AAN9VA82_9ORTH</name>
<protein>
    <recommendedName>
        <fullName evidence="7">DNA repair protein RAD51 homolog 3</fullName>
    </recommendedName>
</protein>
<dbReference type="GO" id="GO:0008821">
    <property type="term" value="F:crossover junction DNA endonuclease activity"/>
    <property type="evidence" value="ECO:0007669"/>
    <property type="project" value="TreeGrafter"/>
</dbReference>
<keyword evidence="8" id="KW-0175">Coiled coil</keyword>
<keyword evidence="5" id="KW-0234">DNA repair</keyword>
<reference evidence="10 11" key="1">
    <citation type="submission" date="2024-03" db="EMBL/GenBank/DDBJ databases">
        <title>The genome assembly and annotation of the cricket Gryllus longicercus Weissman &amp; Gray.</title>
        <authorList>
            <person name="Szrajer S."/>
            <person name="Gray D."/>
            <person name="Ylla G."/>
        </authorList>
    </citation>
    <scope>NUCLEOTIDE SEQUENCE [LARGE SCALE GENOMIC DNA]</scope>
    <source>
        <strain evidence="10">DAG 2021-001</strain>
        <tissue evidence="10">Whole body minus gut</tissue>
    </source>
</reference>
<dbReference type="InterPro" id="IPR027417">
    <property type="entry name" value="P-loop_NTPase"/>
</dbReference>
<dbReference type="GO" id="GO:0140664">
    <property type="term" value="F:ATP-dependent DNA damage sensor activity"/>
    <property type="evidence" value="ECO:0007669"/>
    <property type="project" value="InterPro"/>
</dbReference>
<gene>
    <name evidence="10" type="ORF">R5R35_010876</name>
</gene>
<dbReference type="InterPro" id="IPR020588">
    <property type="entry name" value="RecA_ATP-bd"/>
</dbReference>
<feature type="coiled-coil region" evidence="8">
    <location>
        <begin position="335"/>
        <end position="369"/>
    </location>
</feature>
<dbReference type="GO" id="GO:0005524">
    <property type="term" value="F:ATP binding"/>
    <property type="evidence" value="ECO:0007669"/>
    <property type="project" value="UniProtKB-KW"/>
</dbReference>
<evidence type="ECO:0000256" key="5">
    <source>
        <dbReference type="ARBA" id="ARBA00023204"/>
    </source>
</evidence>
<dbReference type="SUPFAM" id="SSF52540">
    <property type="entry name" value="P-loop containing nucleoside triphosphate hydrolases"/>
    <property type="match status" value="1"/>
</dbReference>
<dbReference type="EMBL" id="JAZDUA010000542">
    <property type="protein sequence ID" value="KAK7791354.1"/>
    <property type="molecule type" value="Genomic_DNA"/>
</dbReference>